<dbReference type="PANTHER" id="PTHR37953">
    <property type="entry name" value="UPF0127 PROTEIN MJ1496"/>
    <property type="match status" value="1"/>
</dbReference>
<evidence type="ECO:0008006" key="4">
    <source>
        <dbReference type="Google" id="ProtNLM"/>
    </source>
</evidence>
<evidence type="ECO:0000313" key="3">
    <source>
        <dbReference type="Proteomes" id="UP000220133"/>
    </source>
</evidence>
<dbReference type="EMBL" id="CP023777">
    <property type="protein sequence ID" value="ATL49024.1"/>
    <property type="molecule type" value="Genomic_DNA"/>
</dbReference>
<organism evidence="2 3">
    <name type="scientific">Chitinophaga caeni</name>
    <dbReference type="NCBI Taxonomy" id="2029983"/>
    <lineage>
        <taxon>Bacteria</taxon>
        <taxon>Pseudomonadati</taxon>
        <taxon>Bacteroidota</taxon>
        <taxon>Chitinophagia</taxon>
        <taxon>Chitinophagales</taxon>
        <taxon>Chitinophagaceae</taxon>
        <taxon>Chitinophaga</taxon>
    </lineage>
</organism>
<dbReference type="OrthoDB" id="5526466at2"/>
<dbReference type="InterPro" id="IPR003795">
    <property type="entry name" value="DUF192"/>
</dbReference>
<sequence length="181" mass="20925">MTIIPKILVTLSVISYLMACNNNRPAEKNNHQGNPTVTEDNGPQFRKDGDLWFIQKESNDTLRHIDIELAITDQERAKGLMYRKSMPEQQGMLFIFNEEQEQSFWMKNTYISLDILYINKDKEIVSIQKYATPLSEDGLPSYKPAMYVVEVVGGFCDKYHITYGDRVAFKAGKQLPESRIY</sequence>
<dbReference type="Gene3D" id="2.60.120.1140">
    <property type="entry name" value="Protein of unknown function DUF192"/>
    <property type="match status" value="1"/>
</dbReference>
<accession>A0A291QYT4</accession>
<name>A0A291QYT4_9BACT</name>
<keyword evidence="3" id="KW-1185">Reference proteome</keyword>
<evidence type="ECO:0000313" key="2">
    <source>
        <dbReference type="EMBL" id="ATL49024.1"/>
    </source>
</evidence>
<dbReference type="InterPro" id="IPR038695">
    <property type="entry name" value="Saro_0823-like_sf"/>
</dbReference>
<dbReference type="Proteomes" id="UP000220133">
    <property type="component" value="Chromosome"/>
</dbReference>
<proteinExistence type="predicted"/>
<dbReference type="PANTHER" id="PTHR37953:SF1">
    <property type="entry name" value="UPF0127 PROTEIN MJ1496"/>
    <property type="match status" value="1"/>
</dbReference>
<gene>
    <name evidence="2" type="ORF">COR50_18640</name>
</gene>
<feature type="compositionally biased region" description="Polar residues" evidence="1">
    <location>
        <begin position="31"/>
        <end position="41"/>
    </location>
</feature>
<feature type="region of interest" description="Disordered" evidence="1">
    <location>
        <begin position="25"/>
        <end position="44"/>
    </location>
</feature>
<dbReference type="Pfam" id="PF02643">
    <property type="entry name" value="DUF192"/>
    <property type="match status" value="1"/>
</dbReference>
<dbReference type="AlphaFoldDB" id="A0A291QYT4"/>
<protein>
    <recommendedName>
        <fullName evidence="4">DUF192 domain-containing protein</fullName>
    </recommendedName>
</protein>
<reference evidence="2 3" key="1">
    <citation type="submission" date="2017-10" db="EMBL/GenBank/DDBJ databases">
        <title>Paenichitinophaga pekingensis gen. nov., sp. nov., isolated from activated sludge.</title>
        <authorList>
            <person name="Jin D."/>
            <person name="Kong X."/>
            <person name="Deng Y."/>
            <person name="Bai Z."/>
        </authorList>
    </citation>
    <scope>NUCLEOTIDE SEQUENCE [LARGE SCALE GENOMIC DNA]</scope>
    <source>
        <strain evidence="2 3">13</strain>
    </source>
</reference>
<dbReference type="KEGG" id="cbae:COR50_18640"/>
<evidence type="ECO:0000256" key="1">
    <source>
        <dbReference type="SAM" id="MobiDB-lite"/>
    </source>
</evidence>